<evidence type="ECO:0000313" key="1">
    <source>
        <dbReference type="EMBL" id="PJF31713.1"/>
    </source>
</evidence>
<gene>
    <name evidence="1" type="ORF">CUN51_01880</name>
</gene>
<dbReference type="Proteomes" id="UP000228921">
    <property type="component" value="Unassembled WGS sequence"/>
</dbReference>
<reference evidence="1 2" key="1">
    <citation type="submission" date="2017-11" db="EMBL/GenBank/DDBJ databases">
        <title>Evolution of Phototrophy in the Chloroflexi Phylum Driven by Horizontal Gene Transfer.</title>
        <authorList>
            <person name="Ward L.M."/>
            <person name="Hemp J."/>
            <person name="Shih P.M."/>
            <person name="Mcglynn S.E."/>
            <person name="Fischer W."/>
        </authorList>
    </citation>
    <scope>NUCLEOTIDE SEQUENCE [LARGE SCALE GENOMIC DNA]</scope>
    <source>
        <strain evidence="1">CP2_2F</strain>
    </source>
</reference>
<sequence>MPDSARPDLRILALADSGLLPESVQKPFDDWRVLNARDAVVNAVRRRLKPDTDPMLVFMLERLEAAEDDRGIFEGIYALAEVVDLHRARTGLHSEYLVLVMAGRLNPYGLLALTSDFEHVPASAVEAARKLWELAEAHGVNVRALLAVWAESGDDPLMERLQAYYGTPLP</sequence>
<dbReference type="AlphaFoldDB" id="A0A2M8P2D2"/>
<name>A0A2M8P2D2_9CHLR</name>
<protein>
    <submittedName>
        <fullName evidence="1">Uncharacterized protein</fullName>
    </submittedName>
</protein>
<accession>A0A2M8P2D2</accession>
<evidence type="ECO:0000313" key="2">
    <source>
        <dbReference type="Proteomes" id="UP000228921"/>
    </source>
</evidence>
<dbReference type="EMBL" id="PGTK01000002">
    <property type="protein sequence ID" value="PJF31713.1"/>
    <property type="molecule type" value="Genomic_DNA"/>
</dbReference>
<proteinExistence type="predicted"/>
<organism evidence="1 2">
    <name type="scientific">Candidatus Thermofonsia Clade 1 bacterium</name>
    <dbReference type="NCBI Taxonomy" id="2364210"/>
    <lineage>
        <taxon>Bacteria</taxon>
        <taxon>Bacillati</taxon>
        <taxon>Chloroflexota</taxon>
        <taxon>Candidatus Thermofontia</taxon>
        <taxon>Candidatus Thermofonsia Clade 1</taxon>
    </lineage>
</organism>
<comment type="caution">
    <text evidence="1">The sequence shown here is derived from an EMBL/GenBank/DDBJ whole genome shotgun (WGS) entry which is preliminary data.</text>
</comment>